<feature type="region of interest" description="Disordered" evidence="1">
    <location>
        <begin position="47"/>
        <end position="72"/>
    </location>
</feature>
<evidence type="ECO:0000313" key="2">
    <source>
        <dbReference type="EMBL" id="GIH97085.1"/>
    </source>
</evidence>
<reference evidence="2 3" key="1">
    <citation type="submission" date="2021-01" db="EMBL/GenBank/DDBJ databases">
        <title>Whole genome shotgun sequence of Planobispora siamensis NBRC 107568.</title>
        <authorList>
            <person name="Komaki H."/>
            <person name="Tamura T."/>
        </authorList>
    </citation>
    <scope>NUCLEOTIDE SEQUENCE [LARGE SCALE GENOMIC DNA]</scope>
    <source>
        <strain evidence="2 3">NBRC 107568</strain>
    </source>
</reference>
<evidence type="ECO:0000256" key="1">
    <source>
        <dbReference type="SAM" id="MobiDB-lite"/>
    </source>
</evidence>
<dbReference type="Proteomes" id="UP000619788">
    <property type="component" value="Unassembled WGS sequence"/>
</dbReference>
<feature type="compositionally biased region" description="Basic and acidic residues" evidence="1">
    <location>
        <begin position="61"/>
        <end position="72"/>
    </location>
</feature>
<name>A0A8J3WPM9_9ACTN</name>
<evidence type="ECO:0000313" key="3">
    <source>
        <dbReference type="Proteomes" id="UP000619788"/>
    </source>
</evidence>
<sequence>MKDRGRRTGPCRRLTSSAGICRYVGVGCEECDDTTREAMRVRYGEIGHGATGEGRPGASARARDTDMIGRSR</sequence>
<accession>A0A8J3WPM9</accession>
<comment type="caution">
    <text evidence="2">The sequence shown here is derived from an EMBL/GenBank/DDBJ whole genome shotgun (WGS) entry which is preliminary data.</text>
</comment>
<dbReference type="AlphaFoldDB" id="A0A8J3WPM9"/>
<protein>
    <submittedName>
        <fullName evidence="2">Uncharacterized protein</fullName>
    </submittedName>
</protein>
<proteinExistence type="predicted"/>
<dbReference type="EMBL" id="BOOJ01000076">
    <property type="protein sequence ID" value="GIH97085.1"/>
    <property type="molecule type" value="Genomic_DNA"/>
</dbReference>
<keyword evidence="3" id="KW-1185">Reference proteome</keyword>
<gene>
    <name evidence="2" type="ORF">Psi01_77150</name>
</gene>
<organism evidence="2 3">
    <name type="scientific">Planobispora siamensis</name>
    <dbReference type="NCBI Taxonomy" id="936338"/>
    <lineage>
        <taxon>Bacteria</taxon>
        <taxon>Bacillati</taxon>
        <taxon>Actinomycetota</taxon>
        <taxon>Actinomycetes</taxon>
        <taxon>Streptosporangiales</taxon>
        <taxon>Streptosporangiaceae</taxon>
        <taxon>Planobispora</taxon>
    </lineage>
</organism>